<accession>A0A371B2Q6</accession>
<proteinExistence type="predicted"/>
<protein>
    <submittedName>
        <fullName evidence="5">Lrp/AsnC family transcriptional regulator</fullName>
    </submittedName>
</protein>
<dbReference type="PRINTS" id="PR00033">
    <property type="entry name" value="HTHASNC"/>
</dbReference>
<dbReference type="InterPro" id="IPR011991">
    <property type="entry name" value="ArsR-like_HTH"/>
</dbReference>
<evidence type="ECO:0000259" key="4">
    <source>
        <dbReference type="PROSITE" id="PS50956"/>
    </source>
</evidence>
<dbReference type="GO" id="GO:0043565">
    <property type="term" value="F:sequence-specific DNA binding"/>
    <property type="evidence" value="ECO:0007669"/>
    <property type="project" value="InterPro"/>
</dbReference>
<gene>
    <name evidence="5" type="ORF">DXH95_15765</name>
</gene>
<evidence type="ECO:0000256" key="1">
    <source>
        <dbReference type="ARBA" id="ARBA00023015"/>
    </source>
</evidence>
<dbReference type="Gene3D" id="1.10.10.10">
    <property type="entry name" value="Winged helix-like DNA-binding domain superfamily/Winged helix DNA-binding domain"/>
    <property type="match status" value="1"/>
</dbReference>
<evidence type="ECO:0000256" key="2">
    <source>
        <dbReference type="ARBA" id="ARBA00023125"/>
    </source>
</evidence>
<dbReference type="AlphaFoldDB" id="A0A371B2Q6"/>
<dbReference type="GO" id="GO:0005829">
    <property type="term" value="C:cytosol"/>
    <property type="evidence" value="ECO:0007669"/>
    <property type="project" value="TreeGrafter"/>
</dbReference>
<dbReference type="SMART" id="SM00344">
    <property type="entry name" value="HTH_ASNC"/>
    <property type="match status" value="1"/>
</dbReference>
<dbReference type="InterPro" id="IPR019888">
    <property type="entry name" value="Tscrpt_reg_AsnC-like"/>
</dbReference>
<evidence type="ECO:0000313" key="6">
    <source>
        <dbReference type="Proteomes" id="UP000263833"/>
    </source>
</evidence>
<dbReference type="InterPro" id="IPR036390">
    <property type="entry name" value="WH_DNA-bd_sf"/>
</dbReference>
<dbReference type="GO" id="GO:0043200">
    <property type="term" value="P:response to amino acid"/>
    <property type="evidence" value="ECO:0007669"/>
    <property type="project" value="TreeGrafter"/>
</dbReference>
<feature type="domain" description="HTH asnC-type" evidence="4">
    <location>
        <begin position="11"/>
        <end position="72"/>
    </location>
</feature>
<keyword evidence="1" id="KW-0805">Transcription regulation</keyword>
<dbReference type="InterPro" id="IPR019885">
    <property type="entry name" value="Tscrpt_reg_HTH_AsnC-type_CS"/>
</dbReference>
<organism evidence="5 6">
    <name type="scientific">Sphingorhabdus pulchriflava</name>
    <dbReference type="NCBI Taxonomy" id="2292257"/>
    <lineage>
        <taxon>Bacteria</taxon>
        <taxon>Pseudomonadati</taxon>
        <taxon>Pseudomonadota</taxon>
        <taxon>Alphaproteobacteria</taxon>
        <taxon>Sphingomonadales</taxon>
        <taxon>Sphingomonadaceae</taxon>
        <taxon>Sphingorhabdus</taxon>
    </lineage>
</organism>
<dbReference type="InterPro" id="IPR011008">
    <property type="entry name" value="Dimeric_a/b-barrel"/>
</dbReference>
<dbReference type="InterPro" id="IPR019887">
    <property type="entry name" value="Tscrpt_reg_AsnC/Lrp_C"/>
</dbReference>
<dbReference type="RefSeq" id="WP_115550510.1">
    <property type="nucleotide sequence ID" value="NZ_QRGP01000003.1"/>
</dbReference>
<reference evidence="6" key="1">
    <citation type="submission" date="2018-08" db="EMBL/GenBank/DDBJ databases">
        <authorList>
            <person name="Kim S.-J."/>
            <person name="Jung G.-Y."/>
        </authorList>
    </citation>
    <scope>NUCLEOTIDE SEQUENCE [LARGE SCALE GENOMIC DNA]</scope>
    <source>
        <strain evidence="6">GY_G</strain>
    </source>
</reference>
<dbReference type="GO" id="GO:0006355">
    <property type="term" value="P:regulation of DNA-templated transcription"/>
    <property type="evidence" value="ECO:0007669"/>
    <property type="project" value="UniProtKB-ARBA"/>
</dbReference>
<keyword evidence="2" id="KW-0238">DNA-binding</keyword>
<dbReference type="Pfam" id="PF01037">
    <property type="entry name" value="AsnC_trans_reg"/>
    <property type="match status" value="1"/>
</dbReference>
<dbReference type="PROSITE" id="PS00519">
    <property type="entry name" value="HTH_ASNC_1"/>
    <property type="match status" value="1"/>
</dbReference>
<evidence type="ECO:0000256" key="3">
    <source>
        <dbReference type="ARBA" id="ARBA00023163"/>
    </source>
</evidence>
<dbReference type="CDD" id="cd00090">
    <property type="entry name" value="HTH_ARSR"/>
    <property type="match status" value="1"/>
</dbReference>
<dbReference type="InterPro" id="IPR036388">
    <property type="entry name" value="WH-like_DNA-bd_sf"/>
</dbReference>
<keyword evidence="6" id="KW-1185">Reference proteome</keyword>
<comment type="caution">
    <text evidence="5">The sequence shown here is derived from an EMBL/GenBank/DDBJ whole genome shotgun (WGS) entry which is preliminary data.</text>
</comment>
<dbReference type="OrthoDB" id="9802341at2"/>
<dbReference type="Pfam" id="PF13412">
    <property type="entry name" value="HTH_24"/>
    <property type="match status" value="1"/>
</dbReference>
<dbReference type="PANTHER" id="PTHR30154">
    <property type="entry name" value="LEUCINE-RESPONSIVE REGULATORY PROTEIN"/>
    <property type="match status" value="1"/>
</dbReference>
<name>A0A371B2Q6_9SPHN</name>
<dbReference type="SUPFAM" id="SSF54909">
    <property type="entry name" value="Dimeric alpha+beta barrel"/>
    <property type="match status" value="1"/>
</dbReference>
<evidence type="ECO:0000313" key="5">
    <source>
        <dbReference type="EMBL" id="RDV01733.1"/>
    </source>
</evidence>
<dbReference type="Gene3D" id="3.30.70.920">
    <property type="match status" value="1"/>
</dbReference>
<dbReference type="SUPFAM" id="SSF46785">
    <property type="entry name" value="Winged helix' DNA-binding domain"/>
    <property type="match status" value="1"/>
</dbReference>
<dbReference type="Proteomes" id="UP000263833">
    <property type="component" value="Unassembled WGS sequence"/>
</dbReference>
<sequence>MNRSRYVTRRLDTIDREIITALTEDGRMTIRDLADKIGMSSPSVTERIHKLEDAGAIRGYTVQVDPKVFGLGIAAHVRMHARPGEVKRVAQMLFDAPEVVEADHVTGEDCFFAKVVVCDVQALESVVDRFLPFASTDTAIIQSSTVVRRLPKL</sequence>
<dbReference type="PANTHER" id="PTHR30154:SF53">
    <property type="entry name" value="HTH-TYPE TRANSCRIPTIONAL REGULATOR LRPC"/>
    <property type="match status" value="1"/>
</dbReference>
<keyword evidence="3" id="KW-0804">Transcription</keyword>
<dbReference type="InterPro" id="IPR000485">
    <property type="entry name" value="AsnC-type_HTH_dom"/>
</dbReference>
<dbReference type="EMBL" id="QRGP01000003">
    <property type="protein sequence ID" value="RDV01733.1"/>
    <property type="molecule type" value="Genomic_DNA"/>
</dbReference>
<dbReference type="PROSITE" id="PS50956">
    <property type="entry name" value="HTH_ASNC_2"/>
    <property type="match status" value="1"/>
</dbReference>